<dbReference type="EMBL" id="CP024160">
    <property type="protein sequence ID" value="ATP54765.1"/>
    <property type="molecule type" value="Genomic_DNA"/>
</dbReference>
<dbReference type="RefSeq" id="WP_022094632.1">
    <property type="nucleotide sequence ID" value="NZ_CABJFS010000002.1"/>
</dbReference>
<evidence type="ECO:0000256" key="3">
    <source>
        <dbReference type="ARBA" id="ARBA00022597"/>
    </source>
</evidence>
<dbReference type="PANTHER" id="PTHR45008">
    <property type="entry name" value="PTS SYSTEM GLUCOSE-SPECIFIC EIIA COMPONENT"/>
    <property type="match status" value="1"/>
</dbReference>
<proteinExistence type="predicted"/>
<dbReference type="FunFam" id="2.70.70.10:FF:000001">
    <property type="entry name" value="PTS system glucose-specific IIA component"/>
    <property type="match status" value="1"/>
</dbReference>
<dbReference type="GO" id="GO:0009401">
    <property type="term" value="P:phosphoenolpyruvate-dependent sugar phosphotransferase system"/>
    <property type="evidence" value="ECO:0007669"/>
    <property type="project" value="UniProtKB-KW"/>
</dbReference>
<dbReference type="InterPro" id="IPR001127">
    <property type="entry name" value="PTS_EIIA_1_perm"/>
</dbReference>
<dbReference type="Proteomes" id="UP000481598">
    <property type="component" value="Unassembled WGS sequence"/>
</dbReference>
<evidence type="ECO:0000313" key="9">
    <source>
        <dbReference type="EMBL" id="CUO40732.1"/>
    </source>
</evidence>
<dbReference type="KEGG" id="caer:CSV91_09620"/>
<dbReference type="PANTHER" id="PTHR45008:SF1">
    <property type="entry name" value="PTS SYSTEM GLUCOSE-SPECIFIC EIIA COMPONENT"/>
    <property type="match status" value="1"/>
</dbReference>
<evidence type="ECO:0000256" key="4">
    <source>
        <dbReference type="ARBA" id="ARBA00022679"/>
    </source>
</evidence>
<evidence type="ECO:0000313" key="11">
    <source>
        <dbReference type="EMBL" id="MZJ85446.1"/>
    </source>
</evidence>
<evidence type="ECO:0000256" key="1">
    <source>
        <dbReference type="ARBA" id="ARBA00004496"/>
    </source>
</evidence>
<keyword evidence="4" id="KW-0808">Transferase</keyword>
<name>A0A173X5F4_9ACTN</name>
<dbReference type="GO" id="GO:0016301">
    <property type="term" value="F:kinase activity"/>
    <property type="evidence" value="ECO:0007669"/>
    <property type="project" value="UniProtKB-KW"/>
</dbReference>
<evidence type="ECO:0000256" key="5">
    <source>
        <dbReference type="ARBA" id="ARBA00022683"/>
    </source>
</evidence>
<reference evidence="13 14" key="1">
    <citation type="submission" date="2015-09" db="EMBL/GenBank/DDBJ databases">
        <authorList>
            <consortium name="Pathogen Informatics"/>
        </authorList>
    </citation>
    <scope>NUCLEOTIDE SEQUENCE [LARGE SCALE GENOMIC DNA]</scope>
    <source>
        <strain evidence="9 14">2789STDY5608823</strain>
        <strain evidence="10 13">2789STDY5834902</strain>
    </source>
</reference>
<evidence type="ECO:0000313" key="16">
    <source>
        <dbReference type="Proteomes" id="UP000368032"/>
    </source>
</evidence>
<dbReference type="EMBL" id="CZAQ01000008">
    <property type="protein sequence ID" value="CUO96687.1"/>
    <property type="molecule type" value="Genomic_DNA"/>
</dbReference>
<dbReference type="Proteomes" id="UP000095468">
    <property type="component" value="Unassembled WGS sequence"/>
</dbReference>
<organism evidence="11 17">
    <name type="scientific">Collinsella aerofaciens</name>
    <dbReference type="NCBI Taxonomy" id="74426"/>
    <lineage>
        <taxon>Bacteria</taxon>
        <taxon>Bacillati</taxon>
        <taxon>Actinomycetota</taxon>
        <taxon>Coriobacteriia</taxon>
        <taxon>Coriobacteriales</taxon>
        <taxon>Coriobacteriaceae</taxon>
        <taxon>Collinsella</taxon>
    </lineage>
</organism>
<sequence>MFTKVLRSFGMRGRVLTLDAPISGDVIPLSEVNDQTFATGLLGQGVAIQPTGTRVIAPADAKVEAIFPTGHAVALNTVDGLDVLIHVGLDTVQLEGKHFTVHAQVGDIVHKGDVLIEFDREAIAAEGYDVTVPILVCNSVEFSSIKGSVGVHVEEMDQLIVARER</sequence>
<keyword evidence="2" id="KW-0813">Transport</keyword>
<dbReference type="PaxDb" id="74426-ERS852399_00486"/>
<evidence type="ECO:0000313" key="8">
    <source>
        <dbReference type="EMBL" id="ATP54765.1"/>
    </source>
</evidence>
<keyword evidence="3 11" id="KW-0762">Sugar transport</keyword>
<evidence type="ECO:0000313" key="10">
    <source>
        <dbReference type="EMBL" id="CUO96687.1"/>
    </source>
</evidence>
<evidence type="ECO:0000313" key="12">
    <source>
        <dbReference type="EMBL" id="VWL87379.1"/>
    </source>
</evidence>
<dbReference type="Proteomes" id="UP000368032">
    <property type="component" value="Unassembled WGS sequence"/>
</dbReference>
<dbReference type="SUPFAM" id="SSF51261">
    <property type="entry name" value="Duplicated hybrid motif"/>
    <property type="match status" value="1"/>
</dbReference>
<dbReference type="EMBL" id="CYYP01000013">
    <property type="protein sequence ID" value="CUO40732.1"/>
    <property type="molecule type" value="Genomic_DNA"/>
</dbReference>
<dbReference type="AlphaFoldDB" id="A0A173X5F4"/>
<evidence type="ECO:0000313" key="13">
    <source>
        <dbReference type="Proteomes" id="UP000095454"/>
    </source>
</evidence>
<feature type="domain" description="PTS EIIA type-1" evidence="7">
    <location>
        <begin position="34"/>
        <end position="138"/>
    </location>
</feature>
<dbReference type="Proteomes" id="UP000225608">
    <property type="component" value="Chromosome"/>
</dbReference>
<gene>
    <name evidence="9" type="primary">bglF_2</name>
    <name evidence="12" type="ORF">CKJAJONC_01122</name>
    <name evidence="8" type="ORF">CSV91_09620</name>
    <name evidence="9" type="ORF">ERS852381_01514</name>
    <name evidence="10" type="ORF">ERS852514_00660</name>
    <name evidence="11" type="ORF">GT635_03055</name>
</gene>
<dbReference type="Proteomes" id="UP000095454">
    <property type="component" value="Unassembled WGS sequence"/>
</dbReference>
<dbReference type="NCBIfam" id="TIGR00830">
    <property type="entry name" value="PTBA"/>
    <property type="match status" value="1"/>
</dbReference>
<evidence type="ECO:0000256" key="2">
    <source>
        <dbReference type="ARBA" id="ARBA00022448"/>
    </source>
</evidence>
<dbReference type="InterPro" id="IPR011055">
    <property type="entry name" value="Dup_hybrid_motif"/>
</dbReference>
<evidence type="ECO:0000313" key="14">
    <source>
        <dbReference type="Proteomes" id="UP000095468"/>
    </source>
</evidence>
<evidence type="ECO:0000259" key="7">
    <source>
        <dbReference type="PROSITE" id="PS51093"/>
    </source>
</evidence>
<evidence type="ECO:0000256" key="6">
    <source>
        <dbReference type="ARBA" id="ARBA00022777"/>
    </source>
</evidence>
<reference evidence="11 17" key="3">
    <citation type="journal article" date="2019" name="Nat. Med.">
        <title>A library of human gut bacterial isolates paired with longitudinal multiomics data enables mechanistic microbiome research.</title>
        <authorList>
            <person name="Poyet M."/>
            <person name="Groussin M."/>
            <person name="Gibbons S.M."/>
            <person name="Avila-Pacheco J."/>
            <person name="Jiang X."/>
            <person name="Kearney S.M."/>
            <person name="Perrotta A.R."/>
            <person name="Berdy B."/>
            <person name="Zhao S."/>
            <person name="Lieberman T.D."/>
            <person name="Swanson P.K."/>
            <person name="Smith M."/>
            <person name="Roesemann S."/>
            <person name="Alexander J.E."/>
            <person name="Rich S.A."/>
            <person name="Livny J."/>
            <person name="Vlamakis H."/>
            <person name="Clish C."/>
            <person name="Bullock K."/>
            <person name="Deik A."/>
            <person name="Scott J."/>
            <person name="Pierce K.A."/>
            <person name="Xavier R.J."/>
            <person name="Alm E.J."/>
        </authorList>
    </citation>
    <scope>NUCLEOTIDE SEQUENCE [LARGE SCALE GENOMIC DNA]</scope>
    <source>
        <strain evidence="11 17">BIOML-A10</strain>
    </source>
</reference>
<reference evidence="12 16" key="4">
    <citation type="submission" date="2019-10" db="EMBL/GenBank/DDBJ databases">
        <authorList>
            <person name="Wolf R A."/>
        </authorList>
    </citation>
    <scope>NUCLEOTIDE SEQUENCE [LARGE SCALE GENOMIC DNA]</scope>
    <source>
        <strain evidence="12">Collinsella_aerofaciens_DSM_13712</strain>
    </source>
</reference>
<comment type="subcellular location">
    <subcellularLocation>
        <location evidence="1">Cytoplasm</location>
    </subcellularLocation>
</comment>
<dbReference type="STRING" id="74426.ERS852399_00486"/>
<dbReference type="InterPro" id="IPR050890">
    <property type="entry name" value="PTS_EIIA_component"/>
</dbReference>
<keyword evidence="5" id="KW-0598">Phosphotransferase system</keyword>
<keyword evidence="6" id="KW-0418">Kinase</keyword>
<evidence type="ECO:0000313" key="17">
    <source>
        <dbReference type="Proteomes" id="UP000481598"/>
    </source>
</evidence>
<dbReference type="Pfam" id="PF00358">
    <property type="entry name" value="PTS_EIIA_1"/>
    <property type="match status" value="1"/>
</dbReference>
<dbReference type="EMBL" id="WWTB01000005">
    <property type="protein sequence ID" value="MZJ85446.1"/>
    <property type="molecule type" value="Genomic_DNA"/>
</dbReference>
<dbReference type="PROSITE" id="PS51093">
    <property type="entry name" value="PTS_EIIA_TYPE_1"/>
    <property type="match status" value="1"/>
</dbReference>
<accession>A0A173X5F4</accession>
<evidence type="ECO:0000313" key="15">
    <source>
        <dbReference type="Proteomes" id="UP000225608"/>
    </source>
</evidence>
<dbReference type="EMBL" id="CABWIF010000002">
    <property type="protein sequence ID" value="VWL87379.1"/>
    <property type="molecule type" value="Genomic_DNA"/>
</dbReference>
<dbReference type="PROSITE" id="PS00371">
    <property type="entry name" value="PTS_EIIA_TYPE_1_HIS"/>
    <property type="match status" value="1"/>
</dbReference>
<dbReference type="GO" id="GO:0005737">
    <property type="term" value="C:cytoplasm"/>
    <property type="evidence" value="ECO:0007669"/>
    <property type="project" value="UniProtKB-SubCell"/>
</dbReference>
<reference evidence="8 15" key="2">
    <citation type="submission" date="2017-10" db="EMBL/GenBank/DDBJ databases">
        <title>Complete genome sequence of Collinsella aerofaciens isolated from the gut of a healthy adult Indian.</title>
        <authorList>
            <person name="Bag S."/>
            <person name="Ghosh T.S."/>
            <person name="Das B."/>
        </authorList>
    </citation>
    <scope>NUCLEOTIDE SEQUENCE [LARGE SCALE GENOMIC DNA]</scope>
    <source>
        <strain evidence="15">indica</strain>
        <strain evidence="8">Indica</strain>
    </source>
</reference>
<protein>
    <submittedName>
        <fullName evidence="9">EIIBCA-Bgl</fullName>
    </submittedName>
    <submittedName>
        <fullName evidence="11">PTS glucose transporter subunit IIA</fullName>
    </submittedName>
    <submittedName>
        <fullName evidence="12">PTS system beta-glucoside-specific EIIBCA component</fullName>
    </submittedName>
</protein>
<dbReference type="Gene3D" id="2.70.70.10">
    <property type="entry name" value="Glucose Permease (Domain IIA)"/>
    <property type="match status" value="1"/>
</dbReference>